<feature type="compositionally biased region" description="Low complexity" evidence="1">
    <location>
        <begin position="1072"/>
        <end position="1084"/>
    </location>
</feature>
<feature type="compositionally biased region" description="Polar residues" evidence="1">
    <location>
        <begin position="876"/>
        <end position="898"/>
    </location>
</feature>
<gene>
    <name evidence="3" type="ORF">GP486_003711</name>
</gene>
<feature type="compositionally biased region" description="Low complexity" evidence="1">
    <location>
        <begin position="1019"/>
        <end position="1055"/>
    </location>
</feature>
<feature type="compositionally biased region" description="Acidic residues" evidence="1">
    <location>
        <begin position="1056"/>
        <end position="1071"/>
    </location>
</feature>
<proteinExistence type="predicted"/>
<feature type="compositionally biased region" description="Low complexity" evidence="1">
    <location>
        <begin position="1186"/>
        <end position="1201"/>
    </location>
</feature>
<reference evidence="3" key="1">
    <citation type="submission" date="2021-03" db="EMBL/GenBank/DDBJ databases">
        <title>Comparative genomics and phylogenomic investigation of the class Geoglossomycetes provide insights into ecological specialization and systematics.</title>
        <authorList>
            <person name="Melie T."/>
            <person name="Pirro S."/>
            <person name="Miller A.N."/>
            <person name="Quandt A."/>
        </authorList>
    </citation>
    <scope>NUCLEOTIDE SEQUENCE</scope>
    <source>
        <strain evidence="3">CAQ_001_2017</strain>
    </source>
</reference>
<feature type="compositionally biased region" description="Basic and acidic residues" evidence="1">
    <location>
        <begin position="466"/>
        <end position="547"/>
    </location>
</feature>
<accession>A0A9P8LCE8</accession>
<evidence type="ECO:0000313" key="4">
    <source>
        <dbReference type="Proteomes" id="UP000750711"/>
    </source>
</evidence>
<protein>
    <recommendedName>
        <fullName evidence="2">Nucleolar protein Dnt1-like N-terminal domain-containing protein</fullName>
    </recommendedName>
</protein>
<dbReference type="Proteomes" id="UP000750711">
    <property type="component" value="Unassembled WGS sequence"/>
</dbReference>
<feature type="compositionally biased region" description="Low complexity" evidence="1">
    <location>
        <begin position="371"/>
        <end position="383"/>
    </location>
</feature>
<dbReference type="Pfam" id="PF10407">
    <property type="entry name" value="Cytokin_check_N"/>
    <property type="match status" value="1"/>
</dbReference>
<feature type="compositionally biased region" description="Basic and acidic residues" evidence="1">
    <location>
        <begin position="917"/>
        <end position="938"/>
    </location>
</feature>
<feature type="compositionally biased region" description="Polar residues" evidence="1">
    <location>
        <begin position="852"/>
        <end position="861"/>
    </location>
</feature>
<feature type="compositionally biased region" description="Polar residues" evidence="1">
    <location>
        <begin position="1098"/>
        <end position="1108"/>
    </location>
</feature>
<name>A0A9P8LCE8_9PEZI</name>
<feature type="compositionally biased region" description="Basic and acidic residues" evidence="1">
    <location>
        <begin position="647"/>
        <end position="685"/>
    </location>
</feature>
<dbReference type="EMBL" id="JAGHQM010000524">
    <property type="protein sequence ID" value="KAH0559774.1"/>
    <property type="molecule type" value="Genomic_DNA"/>
</dbReference>
<organism evidence="3 4">
    <name type="scientific">Trichoglossum hirsutum</name>
    <dbReference type="NCBI Taxonomy" id="265104"/>
    <lineage>
        <taxon>Eukaryota</taxon>
        <taxon>Fungi</taxon>
        <taxon>Dikarya</taxon>
        <taxon>Ascomycota</taxon>
        <taxon>Pezizomycotina</taxon>
        <taxon>Geoglossomycetes</taxon>
        <taxon>Geoglossales</taxon>
        <taxon>Geoglossaceae</taxon>
        <taxon>Trichoglossum</taxon>
    </lineage>
</organism>
<feature type="compositionally biased region" description="Polar residues" evidence="1">
    <location>
        <begin position="335"/>
        <end position="345"/>
    </location>
</feature>
<evidence type="ECO:0000256" key="1">
    <source>
        <dbReference type="SAM" id="MobiDB-lite"/>
    </source>
</evidence>
<feature type="region of interest" description="Disordered" evidence="1">
    <location>
        <begin position="153"/>
        <end position="1233"/>
    </location>
</feature>
<feature type="compositionally biased region" description="Basic and acidic residues" evidence="1">
    <location>
        <begin position="269"/>
        <end position="279"/>
    </location>
</feature>
<feature type="compositionally biased region" description="Polar residues" evidence="1">
    <location>
        <begin position="1139"/>
        <end position="1163"/>
    </location>
</feature>
<feature type="compositionally biased region" description="Polar residues" evidence="1">
    <location>
        <begin position="812"/>
        <end position="822"/>
    </location>
</feature>
<keyword evidence="4" id="KW-1185">Reference proteome</keyword>
<feature type="compositionally biased region" description="Polar residues" evidence="1">
    <location>
        <begin position="230"/>
        <end position="251"/>
    </location>
</feature>
<sequence length="1251" mass="136388">MRLQVQVLPLNDRRFAGKASSPSITQSQQHPSLPQGALSFLEVCDDGITLEELCSKLCVRFARIYPHKPPLNIKKLQDVYENDLDLEYTVGDVFDDKSADQRNSVVRVLQAPTTRDSSVPPQSSLRPHIHGFISRKRAFGGLDALRERVTVGGDEAKAERASKRRRFRDLMRDSEEEGEVDPDQPIPSQEVKSDDASKPMQYTGNEWRAGREAPPGRVIDTAGVNPHPSGKSTNQIPSETLTVPESPTQQGRIRPVHNQPIQREGLAGDLRDGSPKSESDNENSGLLHSIPRSPVGSPFLEGEGIIKEKLATTSHGPAPLSTPKAQKLHGGKISGPTQSIATPSSIPKPPVTLAAQSPGKLKRPNPSMFKSSSRSTGSTEESSNIYDAIDTDDDAPSPSSLGPELAKRVKRHNSFTAIMNGQSPLSNTLGSGKPNRSPGSEGATAMRRGRRAISPLEIKLLHHHEKLQSRNRDDKRDSEDHGSSSHVLTRDSREGKVMEKQTKEQIWREGRIKAMEEQGRRAMVEAEKEKLQRETEKNMQERTERVRQQQQLTEAKEGRHRASKRAAQKVEESRHKEEDKSSRRHQKEVNDGKRREEEKQRAKEVEDKKEAARLEKMKKEKEKRLENERRDQERKERAQRLAQTKALKTEKAEKEAEAKRLTKKNEETAAREAAERVEMARKEANAKGVPKKNQEKAIREAAEKVEKAERGAEAKEIAKNKGPAKETAGKKPPEEGTRRKPQDAKQARRLSTTPFIPRAASPKNALANGYGSSSVPIVPVRDVGPDPQIPSSLEQGAPRQRSVSFIVDETQHTPNLSSSSNLADLKPAPAPPQVPRKVTKVYPPGMGPDSLRSFTSVSSENPIVVTPKPKVEPPASSAQAPNTQVQPSSNLEQVSSRKGTIGGSRGSIQKPSPKPPSTREEIVKSPEDSDSNSHHSDTSSDSENTTTTNTAKPATANASAHSISTAKSDDKESVSSSVSSATSSRPRSRSHSKPSPRDPPRAPSPTQSLVGRISRSSHESSSSSSTSASRSPRSKSLSTSRSESSSLKPSRSQSDSTEEVTSDDEDTEDDVSTTSSESSSRSSVHASKKLNDHRDETTANVSPGSNEAANRLNGVLQQSAQHSTEARGKKHSKIVSPVPGSSQAKPSLDSFPSLSQLGSQSFDQGAKNRENKTGPQKSHPRVAIKSTSLASPEESCSSSDESSSDDDSGDDNGLPQNRRAGDAEPNSKVARGFKGLITGMWNWRSSQGGTN</sequence>
<feature type="compositionally biased region" description="Polar residues" evidence="1">
    <location>
        <begin position="414"/>
        <end position="430"/>
    </location>
</feature>
<feature type="compositionally biased region" description="Basic and acidic residues" evidence="1">
    <location>
        <begin position="692"/>
        <end position="746"/>
    </location>
</feature>
<evidence type="ECO:0000313" key="3">
    <source>
        <dbReference type="EMBL" id="KAH0559774.1"/>
    </source>
</evidence>
<dbReference type="InterPro" id="IPR018844">
    <property type="entry name" value="Dnt1-like_N"/>
</dbReference>
<feature type="compositionally biased region" description="Low complexity" evidence="1">
    <location>
        <begin position="939"/>
        <end position="962"/>
    </location>
</feature>
<feature type="compositionally biased region" description="Low complexity" evidence="1">
    <location>
        <begin position="974"/>
        <end position="985"/>
    </location>
</feature>
<feature type="compositionally biased region" description="Basic and acidic residues" evidence="1">
    <location>
        <begin position="568"/>
        <end position="639"/>
    </location>
</feature>
<dbReference type="AlphaFoldDB" id="A0A9P8LCE8"/>
<feature type="compositionally biased region" description="Basic residues" evidence="1">
    <location>
        <begin position="558"/>
        <end position="567"/>
    </location>
</feature>
<evidence type="ECO:0000259" key="2">
    <source>
        <dbReference type="Pfam" id="PF10407"/>
    </source>
</evidence>
<comment type="caution">
    <text evidence="3">The sequence shown here is derived from an EMBL/GenBank/DDBJ whole genome shotgun (WGS) entry which is preliminary data.</text>
</comment>
<feature type="domain" description="Nucleolar protein Dnt1-like N-terminal" evidence="2">
    <location>
        <begin position="40"/>
        <end position="98"/>
    </location>
</feature>